<feature type="region of interest" description="Disordered" evidence="1">
    <location>
        <begin position="123"/>
        <end position="152"/>
    </location>
</feature>
<dbReference type="Proteomes" id="UP000076744">
    <property type="component" value="Unassembled WGS sequence"/>
</dbReference>
<sequence>MKPSSTALVLSMAVLGQCDGQDTTATLCTKYVPGSVQSSTNSTTTTSTSCTSAQYGPPAAPSADTYTSGFVEYTFSATPAIGTGSASTSCTSINSETSSVVVPTNATIFPTTNSTSTSILLGPSATRRASPTGAANTTSETTVADSAEDDDGKPDLGFDAFRTLFDTLPPAPWGWKRLPEPGNFVTNPPYEFKDAVCTGDLVEPFEERRATRHLEWFCNRWIMPRKRLFSSTAGRATIYICLYGDGQPANCSLGLWRAASAAIDRECGVGVTGYVHLDKMRLGRDMPDNRVLLCENLHWSPLFQYHNYWRHEPVLVDDRPYKEWRILNNRRLLKKESEPEDINEGNDADSIT</sequence>
<dbReference type="GeneID" id="30024748"/>
<feature type="compositionally biased region" description="Low complexity" evidence="1">
    <location>
        <begin position="35"/>
        <end position="52"/>
    </location>
</feature>
<reference evidence="3 4" key="1">
    <citation type="journal article" date="2016" name="Genome Biol. Evol.">
        <title>Divergent and convergent evolution of fungal pathogenicity.</title>
        <authorList>
            <person name="Shang Y."/>
            <person name="Xiao G."/>
            <person name="Zheng P."/>
            <person name="Cen K."/>
            <person name="Zhan S."/>
            <person name="Wang C."/>
        </authorList>
    </citation>
    <scope>NUCLEOTIDE SEQUENCE [LARGE SCALE GENOMIC DNA]</scope>
    <source>
        <strain evidence="3 4">ARSEF 2679</strain>
    </source>
</reference>
<dbReference type="RefSeq" id="XP_018700802.1">
    <property type="nucleotide sequence ID" value="XM_018852059.1"/>
</dbReference>
<comment type="caution">
    <text evidence="3">The sequence shown here is derived from an EMBL/GenBank/DDBJ whole genome shotgun (WGS) entry which is preliminary data.</text>
</comment>
<dbReference type="OrthoDB" id="4864891at2759"/>
<gene>
    <name evidence="3" type="ORF">ISF_08456</name>
</gene>
<feature type="signal peptide" evidence="2">
    <location>
        <begin position="1"/>
        <end position="20"/>
    </location>
</feature>
<feature type="region of interest" description="Disordered" evidence="1">
    <location>
        <begin position="35"/>
        <end position="58"/>
    </location>
</feature>
<evidence type="ECO:0000256" key="1">
    <source>
        <dbReference type="SAM" id="MobiDB-lite"/>
    </source>
</evidence>
<dbReference type="EMBL" id="AZHB01000030">
    <property type="protein sequence ID" value="OAA54229.1"/>
    <property type="molecule type" value="Genomic_DNA"/>
</dbReference>
<evidence type="ECO:0000313" key="4">
    <source>
        <dbReference type="Proteomes" id="UP000076744"/>
    </source>
</evidence>
<keyword evidence="2" id="KW-0732">Signal</keyword>
<name>A0A167MDC6_CORFA</name>
<evidence type="ECO:0000313" key="3">
    <source>
        <dbReference type="EMBL" id="OAA54229.1"/>
    </source>
</evidence>
<proteinExistence type="predicted"/>
<protein>
    <submittedName>
        <fullName evidence="3">Uncharacterized protein</fullName>
    </submittedName>
</protein>
<keyword evidence="4" id="KW-1185">Reference proteome</keyword>
<accession>A0A167MDC6</accession>
<organism evidence="3 4">
    <name type="scientific">Cordyceps fumosorosea (strain ARSEF 2679)</name>
    <name type="common">Isaria fumosorosea</name>
    <dbReference type="NCBI Taxonomy" id="1081104"/>
    <lineage>
        <taxon>Eukaryota</taxon>
        <taxon>Fungi</taxon>
        <taxon>Dikarya</taxon>
        <taxon>Ascomycota</taxon>
        <taxon>Pezizomycotina</taxon>
        <taxon>Sordariomycetes</taxon>
        <taxon>Hypocreomycetidae</taxon>
        <taxon>Hypocreales</taxon>
        <taxon>Cordycipitaceae</taxon>
        <taxon>Cordyceps</taxon>
    </lineage>
</organism>
<feature type="compositionally biased region" description="Polar residues" evidence="1">
    <location>
        <begin position="127"/>
        <end position="144"/>
    </location>
</feature>
<evidence type="ECO:0000256" key="2">
    <source>
        <dbReference type="SAM" id="SignalP"/>
    </source>
</evidence>
<feature type="chain" id="PRO_5007890249" evidence="2">
    <location>
        <begin position="21"/>
        <end position="352"/>
    </location>
</feature>
<dbReference type="AlphaFoldDB" id="A0A167MDC6"/>